<comment type="caution">
    <text evidence="1">The sequence shown here is derived from an EMBL/GenBank/DDBJ whole genome shotgun (WGS) entry which is preliminary data.</text>
</comment>
<protein>
    <submittedName>
        <fullName evidence="1">Uncharacterized protein</fullName>
    </submittedName>
</protein>
<keyword evidence="2" id="KW-1185">Reference proteome</keyword>
<name>A0AAQ4DZ01_AMBAM</name>
<dbReference type="AlphaFoldDB" id="A0AAQ4DZ01"/>
<dbReference type="EMBL" id="JARKHS020025148">
    <property type="protein sequence ID" value="KAK8767691.1"/>
    <property type="molecule type" value="Genomic_DNA"/>
</dbReference>
<sequence length="116" mass="11923">MRGIVLCLSGGESRQEAGGIEGEKVWKDINPAALAKAGKTVETLGKILQGDVSMNTAEERDSVLDAINALSLTGEETDEHSLILLIAKAIAIGAATGATSAGIKHLVEKAAAKREG</sequence>
<evidence type="ECO:0000313" key="2">
    <source>
        <dbReference type="Proteomes" id="UP001321473"/>
    </source>
</evidence>
<proteinExistence type="predicted"/>
<reference evidence="1 2" key="1">
    <citation type="journal article" date="2023" name="Arcadia Sci">
        <title>De novo assembly of a long-read Amblyomma americanum tick genome.</title>
        <authorList>
            <person name="Chou S."/>
            <person name="Poskanzer K.E."/>
            <person name="Rollins M."/>
            <person name="Thuy-Boun P.S."/>
        </authorList>
    </citation>
    <scope>NUCLEOTIDE SEQUENCE [LARGE SCALE GENOMIC DNA]</scope>
    <source>
        <strain evidence="1">F_SG_1</strain>
        <tissue evidence="1">Salivary glands</tissue>
    </source>
</reference>
<organism evidence="1 2">
    <name type="scientific">Amblyomma americanum</name>
    <name type="common">Lone star tick</name>
    <dbReference type="NCBI Taxonomy" id="6943"/>
    <lineage>
        <taxon>Eukaryota</taxon>
        <taxon>Metazoa</taxon>
        <taxon>Ecdysozoa</taxon>
        <taxon>Arthropoda</taxon>
        <taxon>Chelicerata</taxon>
        <taxon>Arachnida</taxon>
        <taxon>Acari</taxon>
        <taxon>Parasitiformes</taxon>
        <taxon>Ixodida</taxon>
        <taxon>Ixodoidea</taxon>
        <taxon>Ixodidae</taxon>
        <taxon>Amblyomminae</taxon>
        <taxon>Amblyomma</taxon>
    </lineage>
</organism>
<dbReference type="Proteomes" id="UP001321473">
    <property type="component" value="Unassembled WGS sequence"/>
</dbReference>
<accession>A0AAQ4DZ01</accession>
<evidence type="ECO:0000313" key="1">
    <source>
        <dbReference type="EMBL" id="KAK8767691.1"/>
    </source>
</evidence>
<gene>
    <name evidence="1" type="ORF">V5799_005525</name>
</gene>